<name>A0A9W5S359_9BACL</name>
<sequence length="236" mass="27729">MLRTLFGDPPRKAEGELAEAFEWMERFVRLMNDRISAGKDGERKLRTYELWTIGLMASLDELEQSRYAARRFAARVRKPSLARMTEEEQLDYYRHVYFDKNAFIRVFAILDKLGTFMNDLFGLETEKIKSHFSYFTVLRGMRQRNLHPALTAVLGKLKDGSREPMANLRKRRNTEIHYMNTELMDDLVQSHQSYRADFELEDLEAQMSDLDQSFAMVTQTLCAAFEYAARLPNLNR</sequence>
<dbReference type="Proteomes" id="UP000053750">
    <property type="component" value="Unassembled WGS sequence"/>
</dbReference>
<dbReference type="AlphaFoldDB" id="A0A9W5S359"/>
<proteinExistence type="predicted"/>
<dbReference type="OrthoDB" id="2641850at2"/>
<organism evidence="2 3">
    <name type="scientific">Paenibacillus darwinianus</name>
    <dbReference type="NCBI Taxonomy" id="1380763"/>
    <lineage>
        <taxon>Bacteria</taxon>
        <taxon>Bacillati</taxon>
        <taxon>Bacillota</taxon>
        <taxon>Bacilli</taxon>
        <taxon>Bacillales</taxon>
        <taxon>Paenibacillaceae</taxon>
        <taxon>Paenibacillus</taxon>
    </lineage>
</organism>
<keyword evidence="3" id="KW-1185">Reference proteome</keyword>
<evidence type="ECO:0000259" key="1">
    <source>
        <dbReference type="Pfam" id="PF18730"/>
    </source>
</evidence>
<reference evidence="2 3" key="1">
    <citation type="submission" date="2014-02" db="EMBL/GenBank/DDBJ databases">
        <title>Genome sequence of Paenibacillus darwinianus reveals adaptive mechanisms for survival in Antarctic soils.</title>
        <authorList>
            <person name="Dsouza M."/>
            <person name="Taylor M.W."/>
            <person name="Turner S.J."/>
            <person name="Aislabie J."/>
        </authorList>
    </citation>
    <scope>NUCLEOTIDE SEQUENCE [LARGE SCALE GENOMIC DNA]</scope>
    <source>
        <strain evidence="2 3">CE1</strain>
    </source>
</reference>
<evidence type="ECO:0000313" key="3">
    <source>
        <dbReference type="Proteomes" id="UP000053750"/>
    </source>
</evidence>
<comment type="caution">
    <text evidence="2">The sequence shown here is derived from an EMBL/GenBank/DDBJ whole genome shotgun (WGS) entry which is preliminary data.</text>
</comment>
<evidence type="ECO:0000313" key="2">
    <source>
        <dbReference type="EMBL" id="EXX90095.1"/>
    </source>
</evidence>
<dbReference type="RefSeq" id="WP_036582748.1">
    <property type="nucleotide sequence ID" value="NZ_KK082133.1"/>
</dbReference>
<dbReference type="Pfam" id="PF18730">
    <property type="entry name" value="HEPN_Cthe2314"/>
    <property type="match status" value="1"/>
</dbReference>
<accession>A0A9W5S359</accession>
<dbReference type="InterPro" id="IPR041394">
    <property type="entry name" value="HEPN_Cthe2314"/>
</dbReference>
<dbReference type="EMBL" id="JFHU01000075">
    <property type="protein sequence ID" value="EXX90095.1"/>
    <property type="molecule type" value="Genomic_DNA"/>
</dbReference>
<gene>
    <name evidence="2" type="ORF">BG53_14180</name>
</gene>
<protein>
    <recommendedName>
        <fullName evidence="1">Cthe-2314-like HEPN domain-containing protein</fullName>
    </recommendedName>
</protein>
<feature type="domain" description="Cthe-2314-like HEPN" evidence="1">
    <location>
        <begin position="51"/>
        <end position="228"/>
    </location>
</feature>